<dbReference type="RefSeq" id="WP_186741281.1">
    <property type="nucleotide sequence ID" value="NZ_CP060394.1"/>
</dbReference>
<feature type="domain" description="PLL-like beta propeller" evidence="1">
    <location>
        <begin position="314"/>
        <end position="495"/>
    </location>
</feature>
<dbReference type="SUPFAM" id="SSF89372">
    <property type="entry name" value="Fucose-specific lectin"/>
    <property type="match status" value="2"/>
</dbReference>
<dbReference type="KEGG" id="adin:H7849_18030"/>
<accession>A0A7G8BEM6</accession>
<protein>
    <recommendedName>
        <fullName evidence="1">PLL-like beta propeller domain-containing protein</fullName>
    </recommendedName>
</protein>
<sequence>MASTRVQKFLPSINGVQFGNSWPNIPDYTLSLLGQNISIGNASNGLCGGMVFAVADLFNAGLLPPRTGPVNPAGGTSAFNYIVARLTNSFDYDDVNQYLSWIQMSDHDTLIAHGLAWHEINEEWPKIKADLDRNLLSPLGLVHGQEPPTIGVLTGLQDLGMCHQVLAWGYDLNGTNLSIFIYDPDNPGVDNATIALDIGNPAHTTPIAVSNWPSGTYRGFFHTHYQFHDPSTPASGSYIVEVVSSPGFPNGGSIPSFPTSTANQIAVQQNQDGRVEVFYLGYDATIYHDWQTAPNSGWTALTPDLAALGGRAKQITAAQNLGRRLEVFYVGTNNDIYHNWQTAPNSLWAGEAALGGAALQITVGQNQDGRLEVFYVGTDNNIYHNWQTAPNSGWAGEAALGGAALQITVGQNQDGRLEVFYVGTDNNIYHNWQTAPNSLWAGEAALGGAALQITVGQNQDGRLEVFYVGTDNNIYHNWQTAPNSAAWAGEAALGGAALQITVGQNQDGRLEVFYVGTDKNLYHNWQTAPNSGWAGQAALGGAALQIAVGQNQDGRLEVFYVGTDKNLYHNWQTAPNSGWAGQANLAVGILL</sequence>
<dbReference type="Gene3D" id="2.120.10.70">
    <property type="entry name" value="Fucose-specific lectin"/>
    <property type="match status" value="2"/>
</dbReference>
<dbReference type="EMBL" id="CP060394">
    <property type="protein sequence ID" value="QNI30996.1"/>
    <property type="molecule type" value="Genomic_DNA"/>
</dbReference>
<dbReference type="CDD" id="cd22954">
    <property type="entry name" value="PLL_lectin"/>
    <property type="match status" value="1"/>
</dbReference>
<name>A0A7G8BEM6_9BACT</name>
<gene>
    <name evidence="2" type="ORF">H7849_18030</name>
</gene>
<keyword evidence="3" id="KW-1185">Reference proteome</keyword>
<reference evidence="2 3" key="1">
    <citation type="submission" date="2020-08" db="EMBL/GenBank/DDBJ databases">
        <title>Edaphobacter telluris sp. nov. and Acidobacterium dinghuensis sp. nov., two acidobacteria isolated from forest soil.</title>
        <authorList>
            <person name="Fu J."/>
            <person name="Qiu L."/>
        </authorList>
    </citation>
    <scope>NUCLEOTIDE SEQUENCE [LARGE SCALE GENOMIC DNA]</scope>
    <source>
        <strain evidence="2">4Y35</strain>
    </source>
</reference>
<dbReference type="InterPro" id="IPR058502">
    <property type="entry name" value="PLL-like_beta-prop"/>
</dbReference>
<feature type="domain" description="PLL-like beta propeller" evidence="1">
    <location>
        <begin position="500"/>
        <end position="586"/>
    </location>
</feature>
<proteinExistence type="predicted"/>
<evidence type="ECO:0000313" key="2">
    <source>
        <dbReference type="EMBL" id="QNI30996.1"/>
    </source>
</evidence>
<evidence type="ECO:0000259" key="1">
    <source>
        <dbReference type="Pfam" id="PF26607"/>
    </source>
</evidence>
<dbReference type="AlphaFoldDB" id="A0A7G8BEM6"/>
<feature type="domain" description="PLL-like beta propeller" evidence="1">
    <location>
        <begin position="259"/>
        <end position="301"/>
    </location>
</feature>
<dbReference type="Proteomes" id="UP000515312">
    <property type="component" value="Chromosome"/>
</dbReference>
<organism evidence="2 3">
    <name type="scientific">Alloacidobacterium dinghuense</name>
    <dbReference type="NCBI Taxonomy" id="2763107"/>
    <lineage>
        <taxon>Bacteria</taxon>
        <taxon>Pseudomonadati</taxon>
        <taxon>Acidobacteriota</taxon>
        <taxon>Terriglobia</taxon>
        <taxon>Terriglobales</taxon>
        <taxon>Acidobacteriaceae</taxon>
        <taxon>Alloacidobacterium</taxon>
    </lineage>
</organism>
<dbReference type="Pfam" id="PF26607">
    <property type="entry name" value="DUF8189"/>
    <property type="match status" value="3"/>
</dbReference>
<evidence type="ECO:0000313" key="3">
    <source>
        <dbReference type="Proteomes" id="UP000515312"/>
    </source>
</evidence>